<evidence type="ECO:0000256" key="1">
    <source>
        <dbReference type="SAM" id="Coils"/>
    </source>
</evidence>
<protein>
    <submittedName>
        <fullName evidence="2">Uncharacterized protein</fullName>
    </submittedName>
</protein>
<keyword evidence="3" id="KW-1185">Reference proteome</keyword>
<keyword evidence="1" id="KW-0175">Coiled coil</keyword>
<name>A0A9N7TT40_PLEPL</name>
<evidence type="ECO:0000313" key="2">
    <source>
        <dbReference type="EMBL" id="CAB1418670.1"/>
    </source>
</evidence>
<sequence>MLTLRQSPYLNRSITSNRGRCWLGDRRRFPVAGCLCPLRDSMCSERRNMSAVELLRVSVHDRISAAAEDFLLQVEEGGGKARVPELRAMLIERLMAAGDQILAGLEETLLKYEDHVEQSEREIRRHRKLFDAVMKPEVRLHRAGQSLEEPLTC</sequence>
<accession>A0A9N7TT40</accession>
<organism evidence="2 3">
    <name type="scientific">Pleuronectes platessa</name>
    <name type="common">European plaice</name>
    <dbReference type="NCBI Taxonomy" id="8262"/>
    <lineage>
        <taxon>Eukaryota</taxon>
        <taxon>Metazoa</taxon>
        <taxon>Chordata</taxon>
        <taxon>Craniata</taxon>
        <taxon>Vertebrata</taxon>
        <taxon>Euteleostomi</taxon>
        <taxon>Actinopterygii</taxon>
        <taxon>Neopterygii</taxon>
        <taxon>Teleostei</taxon>
        <taxon>Neoteleostei</taxon>
        <taxon>Acanthomorphata</taxon>
        <taxon>Carangaria</taxon>
        <taxon>Pleuronectiformes</taxon>
        <taxon>Pleuronectoidei</taxon>
        <taxon>Pleuronectidae</taxon>
        <taxon>Pleuronectes</taxon>
    </lineage>
</organism>
<gene>
    <name evidence="2" type="ORF">PLEPLA_LOCUS6496</name>
</gene>
<dbReference type="EMBL" id="CADEAL010000335">
    <property type="protein sequence ID" value="CAB1418670.1"/>
    <property type="molecule type" value="Genomic_DNA"/>
</dbReference>
<evidence type="ECO:0000313" key="3">
    <source>
        <dbReference type="Proteomes" id="UP001153269"/>
    </source>
</evidence>
<feature type="coiled-coil region" evidence="1">
    <location>
        <begin position="102"/>
        <end position="129"/>
    </location>
</feature>
<dbReference type="Proteomes" id="UP001153269">
    <property type="component" value="Unassembled WGS sequence"/>
</dbReference>
<dbReference type="AlphaFoldDB" id="A0A9N7TT40"/>
<proteinExistence type="predicted"/>
<comment type="caution">
    <text evidence="2">The sequence shown here is derived from an EMBL/GenBank/DDBJ whole genome shotgun (WGS) entry which is preliminary data.</text>
</comment>
<reference evidence="2" key="1">
    <citation type="submission" date="2020-03" db="EMBL/GenBank/DDBJ databases">
        <authorList>
            <person name="Weist P."/>
        </authorList>
    </citation>
    <scope>NUCLEOTIDE SEQUENCE</scope>
</reference>